<reference evidence="1" key="1">
    <citation type="journal article" date="2021" name="Proc. Natl. Acad. Sci. U.S.A.">
        <title>A Catalog of Tens of Thousands of Viruses from Human Metagenomes Reveals Hidden Associations with Chronic Diseases.</title>
        <authorList>
            <person name="Tisza M.J."/>
            <person name="Buck C.B."/>
        </authorList>
    </citation>
    <scope>NUCLEOTIDE SEQUENCE</scope>
    <source>
        <strain evidence="1">CtNLX12</strain>
    </source>
</reference>
<name>A0A8S5UDV3_9CAUD</name>
<protein>
    <submittedName>
        <fullName evidence="1">Uncharacterized protein</fullName>
    </submittedName>
</protein>
<organism evidence="1">
    <name type="scientific">Siphoviridae sp. ctNLX12</name>
    <dbReference type="NCBI Taxonomy" id="2825469"/>
    <lineage>
        <taxon>Viruses</taxon>
        <taxon>Duplodnaviria</taxon>
        <taxon>Heunggongvirae</taxon>
        <taxon>Uroviricota</taxon>
        <taxon>Caudoviricetes</taxon>
    </lineage>
</organism>
<evidence type="ECO:0000313" key="1">
    <source>
        <dbReference type="EMBL" id="DAF92578.1"/>
    </source>
</evidence>
<accession>A0A8S5UDV3</accession>
<proteinExistence type="predicted"/>
<dbReference type="EMBL" id="BK016068">
    <property type="protein sequence ID" value="DAF92578.1"/>
    <property type="molecule type" value="Genomic_DNA"/>
</dbReference>
<sequence length="133" mass="15955">MFWRCVHRTALTKDWRKKLKLCEYCMAEFEPKQPNQKYCRPKCAKRFAQFRNFKKAGRTVYKRICPKCGRLFMTIDERKFDCQDCIGNEVKERLRNPKKKDDEIKAVNHMARASGMSYGKFVAQMSMKPLERK</sequence>